<comment type="caution">
    <text evidence="1">The sequence shown here is derived from an EMBL/GenBank/DDBJ whole genome shotgun (WGS) entry which is preliminary data.</text>
</comment>
<evidence type="ECO:0000313" key="1">
    <source>
        <dbReference type="EMBL" id="OOP55221.1"/>
    </source>
</evidence>
<proteinExistence type="predicted"/>
<dbReference type="STRING" id="1004156.AYP45_15975"/>
<evidence type="ECO:0000313" key="2">
    <source>
        <dbReference type="Proteomes" id="UP000189681"/>
    </source>
</evidence>
<organism evidence="1 2">
    <name type="scientific">Candidatus Brocadia carolinensis</name>
    <dbReference type="NCBI Taxonomy" id="1004156"/>
    <lineage>
        <taxon>Bacteria</taxon>
        <taxon>Pseudomonadati</taxon>
        <taxon>Planctomycetota</taxon>
        <taxon>Candidatus Brocadiia</taxon>
        <taxon>Candidatus Brocadiales</taxon>
        <taxon>Candidatus Brocadiaceae</taxon>
        <taxon>Candidatus Brocadia</taxon>
    </lineage>
</organism>
<reference evidence="1 2" key="1">
    <citation type="journal article" date="2017" name="Water Res.">
        <title>Discovery and metagenomic analysis of an anammox bacterial enrichment related to Candidatus "Brocadia caroliniensis" in a full-scale glycerol-fed nitritation-denitritation separate centrate treatment process.</title>
        <authorList>
            <person name="Park H."/>
            <person name="Brotto A.C."/>
            <person name="van Loosdrecht M.C."/>
            <person name="Chandran K."/>
        </authorList>
    </citation>
    <scope>NUCLEOTIDE SEQUENCE [LARGE SCALE GENOMIC DNA]</scope>
    <source>
        <strain evidence="1">26THWARD</strain>
    </source>
</reference>
<dbReference type="Proteomes" id="UP000189681">
    <property type="component" value="Unassembled WGS sequence"/>
</dbReference>
<name>A0A1V4AQ42_9BACT</name>
<sequence>MEWEIKKGSNGCLLCNKELSEGEEYYSALFDENKTFIRKDFCALCWDKGKEGREFSFWKTRVPKKDKPVQTMINIEVLLDVFIKLEGNHETHQRNLRYVLALYLIRKKVFKLKSLKRQDGEEFIILSYPKEEREFDVLNPHLKEEEIELLTAEMGQLLNYSYLDHEVLSIAN</sequence>
<dbReference type="AlphaFoldDB" id="A0A1V4AQ42"/>
<dbReference type="EMBL" id="AYTS01000165">
    <property type="protein sequence ID" value="OOP55221.1"/>
    <property type="molecule type" value="Genomic_DNA"/>
</dbReference>
<gene>
    <name evidence="1" type="ORF">AYP45_15975</name>
</gene>
<accession>A0A1V4AQ42</accession>
<protein>
    <submittedName>
        <fullName evidence="1">Uncharacterized protein</fullName>
    </submittedName>
</protein>